<name>A0A9D4TQE0_CHLVU</name>
<dbReference type="PANTHER" id="PTHR14269">
    <property type="entry name" value="CDP-DIACYLGLYCEROL--GLYCEROL-3-PHOSPHATE 3-PHOSPHATIDYLTRANSFERASE-RELATED"/>
    <property type="match status" value="1"/>
</dbReference>
<dbReference type="InterPro" id="IPR036412">
    <property type="entry name" value="HAD-like_sf"/>
</dbReference>
<proteinExistence type="predicted"/>
<accession>A0A9D4TQE0</accession>
<sequence length="399" mass="42059">MRRCQALVRLAGSALGPESGGSGGKHAAAGAASLARLSSTATDCQPPAFVFDIDGVLIQGRRTLPAAKRALAKLYSPDGSQPLYPLAFLTNGGGVTECFKAHQLSEWLGVNVQQSQVVLSHTPMRQLAAMYADQPVLVAGRGQVQDVMHRYGFRHVLNLRQLARAMPAAVPFHEDQGLVSGRTDLPCYTKTLKYGSPEHPISAVMVLTDPSDWYRDLQLITDVLLSRGMPGHTSPPDAPPVAVYFSNPDLLWANEFSAPRFGQGAFAACLETLYEKVSGQPLNAHFFGKPHAAPYRLAEELLLAQAAALGLVPPTAEAALPGLDSGAELAAQTSTAALDGIPWPFGAIYAVGDNPAADVRGANAAGSPWVSVLVTKTGVARQNCAVDCAQASCKVRAAM</sequence>
<dbReference type="InterPro" id="IPR023214">
    <property type="entry name" value="HAD_sf"/>
</dbReference>
<reference evidence="1" key="1">
    <citation type="journal article" date="2019" name="Plant J.">
        <title>Chlorella vulgaris genome assembly and annotation reveals the molecular basis for metabolic acclimation to high light conditions.</title>
        <authorList>
            <person name="Cecchin M."/>
            <person name="Marcolungo L."/>
            <person name="Rossato M."/>
            <person name="Girolomoni L."/>
            <person name="Cosentino E."/>
            <person name="Cuine S."/>
            <person name="Li-Beisson Y."/>
            <person name="Delledonne M."/>
            <person name="Ballottari M."/>
        </authorList>
    </citation>
    <scope>NUCLEOTIDE SEQUENCE</scope>
    <source>
        <strain evidence="1">211/11P</strain>
    </source>
</reference>
<dbReference type="InterPro" id="IPR006357">
    <property type="entry name" value="HAD-SF_hydro_IIA"/>
</dbReference>
<dbReference type="Gene3D" id="3.40.50.1000">
    <property type="entry name" value="HAD superfamily/HAD-like"/>
    <property type="match status" value="2"/>
</dbReference>
<dbReference type="AlphaFoldDB" id="A0A9D4TQE0"/>
<comment type="caution">
    <text evidence="1">The sequence shown here is derived from an EMBL/GenBank/DDBJ whole genome shotgun (WGS) entry which is preliminary data.</text>
</comment>
<dbReference type="SUPFAM" id="SSF56784">
    <property type="entry name" value="HAD-like"/>
    <property type="match status" value="1"/>
</dbReference>
<reference evidence="1" key="2">
    <citation type="submission" date="2020-11" db="EMBL/GenBank/DDBJ databases">
        <authorList>
            <person name="Cecchin M."/>
            <person name="Marcolungo L."/>
            <person name="Rossato M."/>
            <person name="Girolomoni L."/>
            <person name="Cosentino E."/>
            <person name="Cuine S."/>
            <person name="Li-Beisson Y."/>
            <person name="Delledonne M."/>
            <person name="Ballottari M."/>
        </authorList>
    </citation>
    <scope>NUCLEOTIDE SEQUENCE</scope>
    <source>
        <strain evidence="1">211/11P</strain>
        <tissue evidence="1">Whole cell</tissue>
    </source>
</reference>
<evidence type="ECO:0000313" key="2">
    <source>
        <dbReference type="Proteomes" id="UP001055712"/>
    </source>
</evidence>
<dbReference type="PANTHER" id="PTHR14269:SF4">
    <property type="entry name" value="CAT EYE SYNDROME CRITICAL REGION PROTEIN 5"/>
    <property type="match status" value="1"/>
</dbReference>
<evidence type="ECO:0000313" key="1">
    <source>
        <dbReference type="EMBL" id="KAI3431576.1"/>
    </source>
</evidence>
<gene>
    <name evidence="1" type="ORF">D9Q98_004626</name>
</gene>
<dbReference type="Pfam" id="PF13242">
    <property type="entry name" value="Hydrolase_like"/>
    <property type="match status" value="1"/>
</dbReference>
<dbReference type="NCBIfam" id="TIGR01460">
    <property type="entry name" value="HAD-SF-IIA"/>
    <property type="match status" value="1"/>
</dbReference>
<dbReference type="InterPro" id="IPR050324">
    <property type="entry name" value="CDP-alcohol_PTase-I"/>
</dbReference>
<dbReference type="EMBL" id="SIDB01000006">
    <property type="protein sequence ID" value="KAI3431576.1"/>
    <property type="molecule type" value="Genomic_DNA"/>
</dbReference>
<organism evidence="1 2">
    <name type="scientific">Chlorella vulgaris</name>
    <name type="common">Green alga</name>
    <dbReference type="NCBI Taxonomy" id="3077"/>
    <lineage>
        <taxon>Eukaryota</taxon>
        <taxon>Viridiplantae</taxon>
        <taxon>Chlorophyta</taxon>
        <taxon>core chlorophytes</taxon>
        <taxon>Trebouxiophyceae</taxon>
        <taxon>Chlorellales</taxon>
        <taxon>Chlorellaceae</taxon>
        <taxon>Chlorella clade</taxon>
        <taxon>Chlorella</taxon>
    </lineage>
</organism>
<dbReference type="GO" id="GO:0046474">
    <property type="term" value="P:glycerophospholipid biosynthetic process"/>
    <property type="evidence" value="ECO:0007669"/>
    <property type="project" value="TreeGrafter"/>
</dbReference>
<dbReference type="GO" id="GO:0005739">
    <property type="term" value="C:mitochondrion"/>
    <property type="evidence" value="ECO:0007669"/>
    <property type="project" value="TreeGrafter"/>
</dbReference>
<dbReference type="NCBIfam" id="TIGR01456">
    <property type="entry name" value="CECR5"/>
    <property type="match status" value="1"/>
</dbReference>
<keyword evidence="2" id="KW-1185">Reference proteome</keyword>
<protein>
    <submittedName>
        <fullName evidence="1">Uncharacterized protein</fullName>
    </submittedName>
</protein>
<dbReference type="InterPro" id="IPR006353">
    <property type="entry name" value="HAD-SF_hydro_IIA_CECR5"/>
</dbReference>
<dbReference type="OrthoDB" id="509472at2759"/>
<dbReference type="Pfam" id="PF13344">
    <property type="entry name" value="Hydrolase_6"/>
    <property type="match status" value="1"/>
</dbReference>
<dbReference type="Proteomes" id="UP001055712">
    <property type="component" value="Unassembled WGS sequence"/>
</dbReference>